<dbReference type="InterPro" id="IPR002104">
    <property type="entry name" value="Integrase_catalytic"/>
</dbReference>
<dbReference type="STRING" id="640511.BC1002_4140"/>
<keyword evidence="2" id="KW-0963">Cytoplasm</keyword>
<dbReference type="KEGG" id="bge:BC1002_4140"/>
<keyword evidence="8" id="KW-0131">Cell cycle</keyword>
<dbReference type="InterPro" id="IPR050090">
    <property type="entry name" value="Tyrosine_recombinase_XerCD"/>
</dbReference>
<organism evidence="12 13">
    <name type="scientific">Paraburkholderia atlantica</name>
    <dbReference type="NCBI Taxonomy" id="2654982"/>
    <lineage>
        <taxon>Bacteria</taxon>
        <taxon>Pseudomonadati</taxon>
        <taxon>Pseudomonadota</taxon>
        <taxon>Betaproteobacteria</taxon>
        <taxon>Burkholderiales</taxon>
        <taxon>Burkholderiaceae</taxon>
        <taxon>Paraburkholderia</taxon>
    </lineage>
</organism>
<accession>D5WI43</accession>
<evidence type="ECO:0000256" key="8">
    <source>
        <dbReference type="ARBA" id="ARBA00023306"/>
    </source>
</evidence>
<evidence type="ECO:0000256" key="6">
    <source>
        <dbReference type="ARBA" id="ARBA00023125"/>
    </source>
</evidence>
<dbReference type="PANTHER" id="PTHR30349">
    <property type="entry name" value="PHAGE INTEGRASE-RELATED"/>
    <property type="match status" value="1"/>
</dbReference>
<dbReference type="Proteomes" id="UP000002190">
    <property type="component" value="Chromosome 2"/>
</dbReference>
<keyword evidence="4" id="KW-0159">Chromosome partition</keyword>
<dbReference type="Gene3D" id="1.10.150.130">
    <property type="match status" value="1"/>
</dbReference>
<evidence type="ECO:0000256" key="2">
    <source>
        <dbReference type="ARBA" id="ARBA00022490"/>
    </source>
</evidence>
<evidence type="ECO:0000256" key="7">
    <source>
        <dbReference type="ARBA" id="ARBA00023172"/>
    </source>
</evidence>
<dbReference type="EMBL" id="CP002014">
    <property type="protein sequence ID" value="ADG18138.1"/>
    <property type="molecule type" value="Genomic_DNA"/>
</dbReference>
<dbReference type="InterPro" id="IPR010998">
    <property type="entry name" value="Integrase_recombinase_N"/>
</dbReference>
<dbReference type="GO" id="GO:0007059">
    <property type="term" value="P:chromosome segregation"/>
    <property type="evidence" value="ECO:0007669"/>
    <property type="project" value="UniProtKB-KW"/>
</dbReference>
<keyword evidence="3" id="KW-0132">Cell division</keyword>
<dbReference type="PANTHER" id="PTHR30349:SF77">
    <property type="entry name" value="TYROSINE RECOMBINASE XERC"/>
    <property type="match status" value="1"/>
</dbReference>
<feature type="domain" description="Core-binding (CB)" evidence="11">
    <location>
        <begin position="233"/>
        <end position="337"/>
    </location>
</feature>
<dbReference type="RefSeq" id="WP_013091938.1">
    <property type="nucleotide sequence ID" value="NC_014118.1"/>
</dbReference>
<keyword evidence="6 9" id="KW-0238">DNA-binding</keyword>
<dbReference type="HOGENOM" id="CLU_027562_42_1_4"/>
<evidence type="ECO:0000256" key="5">
    <source>
        <dbReference type="ARBA" id="ARBA00022908"/>
    </source>
</evidence>
<dbReference type="InterPro" id="IPR011010">
    <property type="entry name" value="DNA_brk_join_enz"/>
</dbReference>
<keyword evidence="5" id="KW-0229">DNA integration</keyword>
<keyword evidence="7" id="KW-0233">DNA recombination</keyword>
<evidence type="ECO:0000259" key="11">
    <source>
        <dbReference type="PROSITE" id="PS51900"/>
    </source>
</evidence>
<evidence type="ECO:0000256" key="9">
    <source>
        <dbReference type="PROSITE-ProRule" id="PRU01248"/>
    </source>
</evidence>
<reference evidence="13" key="1">
    <citation type="submission" date="2010-04" db="EMBL/GenBank/DDBJ databases">
        <title>Complete sequence of chromosome 2 of Burkholderia sp. CCGE1002.</title>
        <authorList>
            <consortium name="US DOE Joint Genome Institute"/>
            <person name="Lucas S."/>
            <person name="Copeland A."/>
            <person name="Lapidus A."/>
            <person name="Cheng J.-F."/>
            <person name="Bruce D."/>
            <person name="Goodwin L."/>
            <person name="Pitluck S."/>
            <person name="Chertkov O."/>
            <person name="Detter J.C."/>
            <person name="Han C."/>
            <person name="Tapia R."/>
            <person name="Land M."/>
            <person name="Hauser L."/>
            <person name="Kyrpides N."/>
            <person name="Ovchinnikova G."/>
            <person name="Martinez-Romero E."/>
            <person name="Hernandez M.A.R."/>
            <person name="Tiedje J.M."/>
            <person name="Woyke T."/>
        </authorList>
    </citation>
    <scope>NUCLEOTIDE SEQUENCE [LARGE SCALE GENOMIC DNA]</scope>
    <source>
        <strain evidence="13">CCGE1002</strain>
    </source>
</reference>
<dbReference type="GO" id="GO:0005737">
    <property type="term" value="C:cytoplasm"/>
    <property type="evidence" value="ECO:0007669"/>
    <property type="project" value="UniProtKB-SubCell"/>
</dbReference>
<name>D5WI43_PARAM</name>
<dbReference type="Pfam" id="PF12482">
    <property type="entry name" value="DUF3701"/>
    <property type="match status" value="1"/>
</dbReference>
<dbReference type="AlphaFoldDB" id="D5WI43"/>
<reference evidence="12 13" key="2">
    <citation type="journal article" date="2012" name="J. Bacteriol.">
        <title>Genome Sequences of Burkholderia sp. Strains CCGE1002 and H160, Isolated from Legume Nodules in Mexico and Brazil.</title>
        <authorList>
            <person name="Ormeno-Orrillo E."/>
            <person name="Rogel M.A."/>
            <person name="Chueire L.M."/>
            <person name="Tiedje J.M."/>
            <person name="Martinez-Romero E."/>
            <person name="Hungria M."/>
        </authorList>
    </citation>
    <scope>NUCLEOTIDE SEQUENCE [LARGE SCALE GENOMIC DNA]</scope>
    <source>
        <strain evidence="12 13">CCGE1002</strain>
    </source>
</reference>
<gene>
    <name evidence="12" type="ordered locus">BC1002_4140</name>
</gene>
<comment type="subcellular location">
    <subcellularLocation>
        <location evidence="1">Cytoplasm</location>
    </subcellularLocation>
</comment>
<evidence type="ECO:0000259" key="10">
    <source>
        <dbReference type="PROSITE" id="PS51898"/>
    </source>
</evidence>
<evidence type="ECO:0000256" key="3">
    <source>
        <dbReference type="ARBA" id="ARBA00022618"/>
    </source>
</evidence>
<dbReference type="GO" id="GO:0006310">
    <property type="term" value="P:DNA recombination"/>
    <property type="evidence" value="ECO:0007669"/>
    <property type="project" value="UniProtKB-KW"/>
</dbReference>
<dbReference type="GO" id="GO:0015074">
    <property type="term" value="P:DNA integration"/>
    <property type="evidence" value="ECO:0007669"/>
    <property type="project" value="UniProtKB-KW"/>
</dbReference>
<evidence type="ECO:0000256" key="4">
    <source>
        <dbReference type="ARBA" id="ARBA00022829"/>
    </source>
</evidence>
<evidence type="ECO:0000256" key="1">
    <source>
        <dbReference type="ARBA" id="ARBA00004496"/>
    </source>
</evidence>
<dbReference type="PROSITE" id="PS51898">
    <property type="entry name" value="TYR_RECOMBINASE"/>
    <property type="match status" value="1"/>
</dbReference>
<dbReference type="Gene3D" id="1.10.443.10">
    <property type="entry name" value="Intergrase catalytic core"/>
    <property type="match status" value="1"/>
</dbReference>
<dbReference type="InterPro" id="IPR013762">
    <property type="entry name" value="Integrase-like_cat_sf"/>
</dbReference>
<protein>
    <submittedName>
        <fullName evidence="12">Integrase family protein</fullName>
    </submittedName>
</protein>
<evidence type="ECO:0000313" key="13">
    <source>
        <dbReference type="Proteomes" id="UP000002190"/>
    </source>
</evidence>
<dbReference type="GO" id="GO:0003677">
    <property type="term" value="F:DNA binding"/>
    <property type="evidence" value="ECO:0007669"/>
    <property type="project" value="UniProtKB-UniRule"/>
</dbReference>
<dbReference type="SUPFAM" id="SSF56349">
    <property type="entry name" value="DNA breaking-rejoining enzymes"/>
    <property type="match status" value="1"/>
</dbReference>
<feature type="domain" description="Tyr recombinase" evidence="10">
    <location>
        <begin position="362"/>
        <end position="574"/>
    </location>
</feature>
<dbReference type="PROSITE" id="PS51900">
    <property type="entry name" value="CB"/>
    <property type="match status" value="1"/>
</dbReference>
<sequence>MKSVPVLPPRQGNGLSARTPAALPPALPGFASLAALRAWHEGLTARAAVTRYLDHTRDDGQSSRGLIARIRFQLVTCATARQRDDLVHLFQCTAADRTRHATAVAHAIDILRRTPVPQPRLTDGVGAWLPPRIAHVLCTARMRTLAELTLRVPRRHLWWRSIPGLGRTGAHRVEALFAANPVLTAHARALVERIEPPRDDGVAPWEHLQPVPGLDGSRGRFRAPRRACLLNARNDYEAVQAWLALHEAPHTARAYRREAERLMLWAVVERQQPLSSLTTDDAIAYRAFLRHPAPRARWTGPPRPRDSVEWRPFARSLSPRSAGYALAVLNALFRWLVEQRYVLGNPFTGLTVRGGQRTTPFDTARALTSSEWQAVRGLADRLEGSYGWQAPAAQRLRFLLDFLYATGLRAQELVGATLRDIQIDDRDEWWLRVTGKGARAGSVALPPLALDALERYLAQRGLPVTRRRWDPAAPVVASLGPEVHSNNPVSATRLRQVLDAFFGLAAGVFLDENPEFAARLQQASPHWLRHTHASHALAGGVDLVAVRDNLRHASISTTSTYLHDDNARRAQQVSAVFGRKAARR</sequence>
<dbReference type="GeneID" id="301095408"/>
<proteinExistence type="predicted"/>
<evidence type="ECO:0000313" key="12">
    <source>
        <dbReference type="EMBL" id="ADG18138.1"/>
    </source>
</evidence>
<dbReference type="InterPro" id="IPR044068">
    <property type="entry name" value="CB"/>
</dbReference>
<dbReference type="GO" id="GO:0051301">
    <property type="term" value="P:cell division"/>
    <property type="evidence" value="ECO:0007669"/>
    <property type="project" value="UniProtKB-KW"/>
</dbReference>
<dbReference type="InterPro" id="IPR022169">
    <property type="entry name" value="DUF3701"/>
</dbReference>
<dbReference type="Pfam" id="PF00589">
    <property type="entry name" value="Phage_integrase"/>
    <property type="match status" value="1"/>
</dbReference>
<dbReference type="eggNOG" id="COG0582">
    <property type="taxonomic scope" value="Bacteria"/>
</dbReference>